<dbReference type="PANTHER" id="PTHR33908:SF11">
    <property type="entry name" value="MEMBRANE PROTEIN"/>
    <property type="match status" value="1"/>
</dbReference>
<keyword evidence="2" id="KW-1003">Cell membrane</keyword>
<keyword evidence="5 8" id="KW-0812">Transmembrane</keyword>
<evidence type="ECO:0000256" key="3">
    <source>
        <dbReference type="ARBA" id="ARBA00022676"/>
    </source>
</evidence>
<dbReference type="GO" id="GO:0000030">
    <property type="term" value="F:mannosyltransferase activity"/>
    <property type="evidence" value="ECO:0007669"/>
    <property type="project" value="InterPro"/>
</dbReference>
<dbReference type="GO" id="GO:0009103">
    <property type="term" value="P:lipopolysaccharide biosynthetic process"/>
    <property type="evidence" value="ECO:0007669"/>
    <property type="project" value="UniProtKB-ARBA"/>
</dbReference>
<evidence type="ECO:0000256" key="8">
    <source>
        <dbReference type="SAM" id="Phobius"/>
    </source>
</evidence>
<dbReference type="InterPro" id="IPR003342">
    <property type="entry name" value="ArnT-like_N"/>
</dbReference>
<feature type="transmembrane region" description="Helical" evidence="8">
    <location>
        <begin position="222"/>
        <end position="242"/>
    </location>
</feature>
<accession>A0A8J3B3Z0</accession>
<organism evidence="10 11">
    <name type="scientific">Calditerricola satsumensis</name>
    <dbReference type="NCBI Taxonomy" id="373054"/>
    <lineage>
        <taxon>Bacteria</taxon>
        <taxon>Bacillati</taxon>
        <taxon>Bacillota</taxon>
        <taxon>Bacilli</taxon>
        <taxon>Bacillales</taxon>
        <taxon>Bacillaceae</taxon>
        <taxon>Calditerricola</taxon>
    </lineage>
</organism>
<feature type="domain" description="ArnT-like N-terminal" evidence="9">
    <location>
        <begin position="100"/>
        <end position="245"/>
    </location>
</feature>
<dbReference type="Pfam" id="PF02366">
    <property type="entry name" value="PMT"/>
    <property type="match status" value="1"/>
</dbReference>
<comment type="caution">
    <text evidence="10">The sequence shown here is derived from an EMBL/GenBank/DDBJ whole genome shotgun (WGS) entry which is preliminary data.</text>
</comment>
<feature type="transmembrane region" description="Helical" evidence="8">
    <location>
        <begin position="131"/>
        <end position="150"/>
    </location>
</feature>
<proteinExistence type="predicted"/>
<comment type="subcellular location">
    <subcellularLocation>
        <location evidence="1">Cell membrane</location>
        <topology evidence="1">Multi-pass membrane protein</topology>
    </subcellularLocation>
</comment>
<feature type="transmembrane region" description="Helical" evidence="8">
    <location>
        <begin position="102"/>
        <end position="122"/>
    </location>
</feature>
<feature type="transmembrane region" description="Helical" evidence="8">
    <location>
        <begin position="364"/>
        <end position="381"/>
    </location>
</feature>
<feature type="transmembrane region" description="Helical" evidence="8">
    <location>
        <begin position="156"/>
        <end position="173"/>
    </location>
</feature>
<dbReference type="GO" id="GO:0005886">
    <property type="term" value="C:plasma membrane"/>
    <property type="evidence" value="ECO:0007669"/>
    <property type="project" value="UniProtKB-SubCell"/>
</dbReference>
<evidence type="ECO:0000256" key="1">
    <source>
        <dbReference type="ARBA" id="ARBA00004651"/>
    </source>
</evidence>
<name>A0A8J3B3Z0_9BACI</name>
<evidence type="ECO:0000313" key="11">
    <source>
        <dbReference type="Proteomes" id="UP000637720"/>
    </source>
</evidence>
<dbReference type="AlphaFoldDB" id="A0A8J3B3Z0"/>
<evidence type="ECO:0000256" key="5">
    <source>
        <dbReference type="ARBA" id="ARBA00022692"/>
    </source>
</evidence>
<evidence type="ECO:0000256" key="6">
    <source>
        <dbReference type="ARBA" id="ARBA00022989"/>
    </source>
</evidence>
<sequence>MRPQGINGRIRRRMPWMLLLLIVLLAFFLRWGVWMKNLTDFTLKGDALNYHIMAHQIVEDGVYGYALGRKSGEPNAYVTPGYPLFLSAVYAVVEDPYRQISVVRGIQVLVGSLTCVLAYLVVHRLLRRNDVALLTAFFVAIYPPYVQSAIQLLTEVLALATLLLYGWLAVVAFETRKAAHHFAAGVALALHVLVRPVLLPVAILPFLFALRSEAWRGRWREWATAGAWTAFGFVLLMLPWWVRNAVVLDQVILTATGSANPFLAGTYPYLKNMLADFYALGLTSEDQGWFARQRLIKGFTTEPLLYLKWYTIGKIQFLFEKPWLYQQIDDWFPALSPWNHRLHAAICGFGAAGLLYGAVVSRRLRAVAAFGALFLALYLLFVPTTLYAYPFMAFLMLGTAFLLCEGMRALRSARRPHRFVDRMALEQARWDSPQPPRRGMFGG</sequence>
<dbReference type="EMBL" id="BMOF01000003">
    <property type="protein sequence ID" value="GGJ92708.1"/>
    <property type="molecule type" value="Genomic_DNA"/>
</dbReference>
<protein>
    <recommendedName>
        <fullName evidence="9">ArnT-like N-terminal domain-containing protein</fullName>
    </recommendedName>
</protein>
<dbReference type="GO" id="GO:0016763">
    <property type="term" value="F:pentosyltransferase activity"/>
    <property type="evidence" value="ECO:0007669"/>
    <property type="project" value="TreeGrafter"/>
</dbReference>
<dbReference type="PANTHER" id="PTHR33908">
    <property type="entry name" value="MANNOSYLTRANSFERASE YKCB-RELATED"/>
    <property type="match status" value="1"/>
</dbReference>
<evidence type="ECO:0000256" key="2">
    <source>
        <dbReference type="ARBA" id="ARBA00022475"/>
    </source>
</evidence>
<reference evidence="10" key="2">
    <citation type="submission" date="2020-09" db="EMBL/GenBank/DDBJ databases">
        <authorList>
            <person name="Sun Q."/>
            <person name="Ohkuma M."/>
        </authorList>
    </citation>
    <scope>NUCLEOTIDE SEQUENCE</scope>
    <source>
        <strain evidence="10">JCM 14719</strain>
    </source>
</reference>
<dbReference type="Proteomes" id="UP000637720">
    <property type="component" value="Unassembled WGS sequence"/>
</dbReference>
<evidence type="ECO:0000313" key="10">
    <source>
        <dbReference type="EMBL" id="GGJ92708.1"/>
    </source>
</evidence>
<keyword evidence="11" id="KW-1185">Reference proteome</keyword>
<evidence type="ECO:0000259" key="9">
    <source>
        <dbReference type="Pfam" id="PF02366"/>
    </source>
</evidence>
<reference evidence="10" key="1">
    <citation type="journal article" date="2014" name="Int. J. Syst. Evol. Microbiol.">
        <title>Complete genome sequence of Corynebacterium casei LMG S-19264T (=DSM 44701T), isolated from a smear-ripened cheese.</title>
        <authorList>
            <consortium name="US DOE Joint Genome Institute (JGI-PGF)"/>
            <person name="Walter F."/>
            <person name="Albersmeier A."/>
            <person name="Kalinowski J."/>
            <person name="Ruckert C."/>
        </authorList>
    </citation>
    <scope>NUCLEOTIDE SEQUENCE</scope>
    <source>
        <strain evidence="10">JCM 14719</strain>
    </source>
</reference>
<feature type="transmembrane region" description="Helical" evidence="8">
    <location>
        <begin position="185"/>
        <end position="210"/>
    </location>
</feature>
<keyword evidence="6 8" id="KW-1133">Transmembrane helix</keyword>
<dbReference type="GO" id="GO:0006493">
    <property type="term" value="P:protein O-linked glycosylation"/>
    <property type="evidence" value="ECO:0007669"/>
    <property type="project" value="InterPro"/>
</dbReference>
<evidence type="ECO:0000256" key="7">
    <source>
        <dbReference type="ARBA" id="ARBA00023136"/>
    </source>
</evidence>
<dbReference type="InterPro" id="IPR050297">
    <property type="entry name" value="LipidA_mod_glycosyltrf_83"/>
</dbReference>
<dbReference type="RefSeq" id="WP_188816610.1">
    <property type="nucleotide sequence ID" value="NZ_BMOF01000003.1"/>
</dbReference>
<keyword evidence="4" id="KW-0808">Transferase</keyword>
<feature type="transmembrane region" description="Helical" evidence="8">
    <location>
        <begin position="342"/>
        <end position="359"/>
    </location>
</feature>
<gene>
    <name evidence="10" type="ORF">GCM10007043_02950</name>
</gene>
<evidence type="ECO:0000256" key="4">
    <source>
        <dbReference type="ARBA" id="ARBA00022679"/>
    </source>
</evidence>
<keyword evidence="3" id="KW-0328">Glycosyltransferase</keyword>
<keyword evidence="7 8" id="KW-0472">Membrane</keyword>